<keyword evidence="2" id="KW-0812">Transmembrane</keyword>
<proteinExistence type="predicted"/>
<gene>
    <name evidence="3" type="ORF">EV356DRAFT_579711</name>
</gene>
<feature type="transmembrane region" description="Helical" evidence="2">
    <location>
        <begin position="397"/>
        <end position="419"/>
    </location>
</feature>
<dbReference type="EMBL" id="ML991835">
    <property type="protein sequence ID" value="KAF2230834.1"/>
    <property type="molecule type" value="Genomic_DNA"/>
</dbReference>
<keyword evidence="2" id="KW-0472">Membrane</keyword>
<organism evidence="3 4">
    <name type="scientific">Viridothelium virens</name>
    <name type="common">Speckled blister lichen</name>
    <name type="synonym">Trypethelium virens</name>
    <dbReference type="NCBI Taxonomy" id="1048519"/>
    <lineage>
        <taxon>Eukaryota</taxon>
        <taxon>Fungi</taxon>
        <taxon>Dikarya</taxon>
        <taxon>Ascomycota</taxon>
        <taxon>Pezizomycotina</taxon>
        <taxon>Dothideomycetes</taxon>
        <taxon>Dothideomycetes incertae sedis</taxon>
        <taxon>Trypetheliales</taxon>
        <taxon>Trypetheliaceae</taxon>
        <taxon>Viridothelium</taxon>
    </lineage>
</organism>
<reference evidence="3" key="1">
    <citation type="journal article" date="2020" name="Stud. Mycol.">
        <title>101 Dothideomycetes genomes: a test case for predicting lifestyles and emergence of pathogens.</title>
        <authorList>
            <person name="Haridas S."/>
            <person name="Albert R."/>
            <person name="Binder M."/>
            <person name="Bloem J."/>
            <person name="Labutti K."/>
            <person name="Salamov A."/>
            <person name="Andreopoulos B."/>
            <person name="Baker S."/>
            <person name="Barry K."/>
            <person name="Bills G."/>
            <person name="Bluhm B."/>
            <person name="Cannon C."/>
            <person name="Castanera R."/>
            <person name="Culley D."/>
            <person name="Daum C."/>
            <person name="Ezra D."/>
            <person name="Gonzalez J."/>
            <person name="Henrissat B."/>
            <person name="Kuo A."/>
            <person name="Liang C."/>
            <person name="Lipzen A."/>
            <person name="Lutzoni F."/>
            <person name="Magnuson J."/>
            <person name="Mondo S."/>
            <person name="Nolan M."/>
            <person name="Ohm R."/>
            <person name="Pangilinan J."/>
            <person name="Park H.-J."/>
            <person name="Ramirez L."/>
            <person name="Alfaro M."/>
            <person name="Sun H."/>
            <person name="Tritt A."/>
            <person name="Yoshinaga Y."/>
            <person name="Zwiers L.-H."/>
            <person name="Turgeon B."/>
            <person name="Goodwin S."/>
            <person name="Spatafora J."/>
            <person name="Crous P."/>
            <person name="Grigoriev I."/>
        </authorList>
    </citation>
    <scope>NUCLEOTIDE SEQUENCE</scope>
    <source>
        <strain evidence="3">Tuck. ex Michener</strain>
    </source>
</reference>
<sequence length="542" mass="61471">MRQTFTGSGTNLERVEILEYGKEDVEINYSTVQGDNLHNAFVPSLPTRPTACRSATLVLVHVERTKSFQWKISREAFDSVFDQCGLDPYVLYPMTRGVDGFYCLGESISESTGSSILQKRQTFVSGDSLPHDSKNSGQAVPQVPGLRSGWTCPRYETELNDTPRSYLICIRGSYMLAWTFFPKTRSTRAILISFPQNFIYTALKTEMERQKSLVGHPLFLAFVESIYLTGLVHTNIHNGERSIFLVEDQTNYSPWTDNSSSRFIKADQPVDDNGNLASLTRQVSKVVVHLSLHSRRLSIAKHLLNALLEYEPTQDSCTSSEGSLDLQSMRKAASLLDLTIETNQVYIEFLRERSKTQLTVLFNLITQRDATANIELAKDSRTIALASQHDSDSMKTIAIMTMVFLPGTFFATFFSSPWFQWNSSPVIQSQFWTFWAFTIPVTALVFALWFGITKRQTIRRQVENRRQRAKVKQRMRSFVTRGSAPDGNDSEHEEPLDGNGDGDDRLSGWRGDWVRRVLRKKRSRSRKDSGLGVELDSTVVQA</sequence>
<dbReference type="OrthoDB" id="2830640at2759"/>
<evidence type="ECO:0008006" key="5">
    <source>
        <dbReference type="Google" id="ProtNLM"/>
    </source>
</evidence>
<feature type="region of interest" description="Disordered" evidence="1">
    <location>
        <begin position="520"/>
        <end position="542"/>
    </location>
</feature>
<feature type="transmembrane region" description="Helical" evidence="2">
    <location>
        <begin position="431"/>
        <end position="452"/>
    </location>
</feature>
<keyword evidence="2" id="KW-1133">Transmembrane helix</keyword>
<evidence type="ECO:0000313" key="4">
    <source>
        <dbReference type="Proteomes" id="UP000800092"/>
    </source>
</evidence>
<feature type="region of interest" description="Disordered" evidence="1">
    <location>
        <begin position="473"/>
        <end position="508"/>
    </location>
</feature>
<name>A0A6A6GYF1_VIRVR</name>
<keyword evidence="4" id="KW-1185">Reference proteome</keyword>
<evidence type="ECO:0000313" key="3">
    <source>
        <dbReference type="EMBL" id="KAF2230834.1"/>
    </source>
</evidence>
<accession>A0A6A6GYF1</accession>
<dbReference type="AlphaFoldDB" id="A0A6A6GYF1"/>
<dbReference type="Gene3D" id="1.20.58.340">
    <property type="entry name" value="Magnesium transport protein CorA, transmembrane region"/>
    <property type="match status" value="1"/>
</dbReference>
<protein>
    <recommendedName>
        <fullName evidence="5">Cora-domain-containing protein</fullName>
    </recommendedName>
</protein>
<dbReference type="Proteomes" id="UP000800092">
    <property type="component" value="Unassembled WGS sequence"/>
</dbReference>
<evidence type="ECO:0000256" key="2">
    <source>
        <dbReference type="SAM" id="Phobius"/>
    </source>
</evidence>
<evidence type="ECO:0000256" key="1">
    <source>
        <dbReference type="SAM" id="MobiDB-lite"/>
    </source>
</evidence>